<dbReference type="AlphaFoldDB" id="A0A7C4E0Y2"/>
<comment type="catalytic activity">
    <reaction evidence="6">
        <text>N(6)-[(R)-S(8)-aminomethyldihydrolipoyl]-L-lysyl-[protein] + (6S)-5,6,7,8-tetrahydrofolate = N(6)-[(R)-dihydrolipoyl]-L-lysyl-[protein] + (6R)-5,10-methylene-5,6,7,8-tetrahydrofolate + NH4(+)</text>
        <dbReference type="Rhea" id="RHEA:16945"/>
        <dbReference type="Rhea" id="RHEA-COMP:10475"/>
        <dbReference type="Rhea" id="RHEA-COMP:10492"/>
        <dbReference type="ChEBI" id="CHEBI:15636"/>
        <dbReference type="ChEBI" id="CHEBI:28938"/>
        <dbReference type="ChEBI" id="CHEBI:57453"/>
        <dbReference type="ChEBI" id="CHEBI:83100"/>
        <dbReference type="ChEBI" id="CHEBI:83143"/>
        <dbReference type="EC" id="2.1.2.10"/>
    </reaction>
</comment>
<dbReference type="GO" id="GO:0008483">
    <property type="term" value="F:transaminase activity"/>
    <property type="evidence" value="ECO:0007669"/>
    <property type="project" value="UniProtKB-KW"/>
</dbReference>
<keyword evidence="3" id="KW-0032">Aminotransferase</keyword>
<dbReference type="InterPro" id="IPR027266">
    <property type="entry name" value="TrmE/GcvT-like"/>
</dbReference>
<sequence length="360" mass="40282">MNKIPLLDLHEKTAKELGEFAGWRTVITFSTLREEHEAVRKKAGIFDISHMTRTKISGPGATKFLQKVLTIDVEKLKPGRMKYSLILNMDGGIIDDVTVYKVTYDSYLMVSNALTRSHVLEWLKNNVDEEVLVEDITENSAFFAVQGPKSSSYVSSLVGDVSGFKWFEGGFRTVDDCRLLVTRSGYTGGDGYELMTLCGEQQLYEKVWSFFMEKGVKPCGLACRDVCRIEAGFPLYGQDFDERNDPFEAGLFWAVKMDKQFFIGKEALERKQAKGPVKKLSLVEMMEPGVPRPGYKVYVGDVEAGVVTSGCLSPLIGRGFGLAYLPPSLQVDGYEVYVDVRGSRRRAVVRTKPLISLSRP</sequence>
<dbReference type="PANTHER" id="PTHR43757">
    <property type="entry name" value="AMINOMETHYLTRANSFERASE"/>
    <property type="match status" value="1"/>
</dbReference>
<evidence type="ECO:0000256" key="6">
    <source>
        <dbReference type="ARBA" id="ARBA00047665"/>
    </source>
</evidence>
<dbReference type="InterPro" id="IPR006222">
    <property type="entry name" value="GCVT_N"/>
</dbReference>
<dbReference type="EC" id="2.1.2.10" evidence="2"/>
<accession>A0A7C4E0Y2</accession>
<dbReference type="PIRSF" id="PIRSF006487">
    <property type="entry name" value="GcvT"/>
    <property type="match status" value="1"/>
</dbReference>
<dbReference type="NCBIfam" id="NF001567">
    <property type="entry name" value="PRK00389.1"/>
    <property type="match status" value="1"/>
</dbReference>
<dbReference type="Gene3D" id="3.30.1360.120">
    <property type="entry name" value="Probable tRNA modification gtpase trme, domain 1"/>
    <property type="match status" value="1"/>
</dbReference>
<dbReference type="PANTHER" id="PTHR43757:SF2">
    <property type="entry name" value="AMINOMETHYLTRANSFERASE, MITOCHONDRIAL"/>
    <property type="match status" value="1"/>
</dbReference>
<organism evidence="11">
    <name type="scientific">Caldiarchaeum subterraneum</name>
    <dbReference type="NCBI Taxonomy" id="311458"/>
    <lineage>
        <taxon>Archaea</taxon>
        <taxon>Nitrososphaerota</taxon>
        <taxon>Candidatus Caldarchaeales</taxon>
        <taxon>Candidatus Caldarchaeaceae</taxon>
        <taxon>Candidatus Caldarchaeum</taxon>
    </lineage>
</organism>
<dbReference type="InterPro" id="IPR006223">
    <property type="entry name" value="GcvT"/>
</dbReference>
<dbReference type="GO" id="GO:0032259">
    <property type="term" value="P:methylation"/>
    <property type="evidence" value="ECO:0007669"/>
    <property type="project" value="UniProtKB-KW"/>
</dbReference>
<evidence type="ECO:0000259" key="9">
    <source>
        <dbReference type="Pfam" id="PF08669"/>
    </source>
</evidence>
<evidence type="ECO:0000256" key="2">
    <source>
        <dbReference type="ARBA" id="ARBA00012616"/>
    </source>
</evidence>
<name>A0A7C4E0Y2_CALS0</name>
<dbReference type="GO" id="GO:0005960">
    <property type="term" value="C:glycine cleavage complex"/>
    <property type="evidence" value="ECO:0007669"/>
    <property type="project" value="InterPro"/>
</dbReference>
<dbReference type="EMBL" id="DTAD01000009">
    <property type="protein sequence ID" value="HGN89636.1"/>
    <property type="molecule type" value="Genomic_DNA"/>
</dbReference>
<dbReference type="SUPFAM" id="SSF101790">
    <property type="entry name" value="Aminomethyltransferase beta-barrel domain"/>
    <property type="match status" value="1"/>
</dbReference>
<protein>
    <recommendedName>
        <fullName evidence="2">aminomethyltransferase</fullName>
        <ecNumber evidence="2">2.1.2.10</ecNumber>
    </recommendedName>
    <alternativeName>
        <fullName evidence="5">Glycine cleavage system T protein</fullName>
    </alternativeName>
</protein>
<gene>
    <name evidence="11" type="primary">gcvT</name>
    <name evidence="11" type="ORF">ENT82_00690</name>
    <name evidence="10" type="ORF">ENU43_05400</name>
</gene>
<proteinExistence type="inferred from homology"/>
<dbReference type="InterPro" id="IPR028896">
    <property type="entry name" value="GcvT/YgfZ/DmdA"/>
</dbReference>
<feature type="domain" description="GCVT N-terminal" evidence="8">
    <location>
        <begin position="8"/>
        <end position="259"/>
    </location>
</feature>
<dbReference type="GO" id="GO:0006546">
    <property type="term" value="P:glycine catabolic process"/>
    <property type="evidence" value="ECO:0007669"/>
    <property type="project" value="InterPro"/>
</dbReference>
<evidence type="ECO:0000256" key="5">
    <source>
        <dbReference type="ARBA" id="ARBA00031395"/>
    </source>
</evidence>
<evidence type="ECO:0000313" key="10">
    <source>
        <dbReference type="EMBL" id="HGL41080.1"/>
    </source>
</evidence>
<dbReference type="InterPro" id="IPR013977">
    <property type="entry name" value="GcvT_C"/>
</dbReference>
<evidence type="ECO:0000256" key="3">
    <source>
        <dbReference type="ARBA" id="ARBA00022576"/>
    </source>
</evidence>
<evidence type="ECO:0000256" key="7">
    <source>
        <dbReference type="PIRSR" id="PIRSR006487-1"/>
    </source>
</evidence>
<keyword evidence="4 11" id="KW-0808">Transferase</keyword>
<feature type="domain" description="Aminomethyltransferase C-terminal" evidence="9">
    <location>
        <begin position="278"/>
        <end position="354"/>
    </location>
</feature>
<keyword evidence="11" id="KW-0489">Methyltransferase</keyword>
<dbReference type="SUPFAM" id="SSF103025">
    <property type="entry name" value="Folate-binding domain"/>
    <property type="match status" value="1"/>
</dbReference>
<dbReference type="InterPro" id="IPR029043">
    <property type="entry name" value="GcvT/YgfZ_C"/>
</dbReference>
<dbReference type="EMBL" id="DTCM01000068">
    <property type="protein sequence ID" value="HGL41080.1"/>
    <property type="molecule type" value="Genomic_DNA"/>
</dbReference>
<evidence type="ECO:0000313" key="11">
    <source>
        <dbReference type="EMBL" id="HGN89636.1"/>
    </source>
</evidence>
<evidence type="ECO:0000259" key="8">
    <source>
        <dbReference type="Pfam" id="PF01571"/>
    </source>
</evidence>
<dbReference type="FunFam" id="3.30.70.1400:FF:000001">
    <property type="entry name" value="Aminomethyltransferase"/>
    <property type="match status" value="1"/>
</dbReference>
<dbReference type="GO" id="GO:0008168">
    <property type="term" value="F:methyltransferase activity"/>
    <property type="evidence" value="ECO:0007669"/>
    <property type="project" value="UniProtKB-KW"/>
</dbReference>
<comment type="caution">
    <text evidence="11">The sequence shown here is derived from an EMBL/GenBank/DDBJ whole genome shotgun (WGS) entry which is preliminary data.</text>
</comment>
<feature type="binding site" evidence="7">
    <location>
        <position position="193"/>
    </location>
    <ligand>
        <name>substrate</name>
    </ligand>
</feature>
<evidence type="ECO:0000256" key="1">
    <source>
        <dbReference type="ARBA" id="ARBA00008609"/>
    </source>
</evidence>
<comment type="similarity">
    <text evidence="1">Belongs to the GcvT family.</text>
</comment>
<dbReference type="GO" id="GO:0004047">
    <property type="term" value="F:aminomethyltransferase activity"/>
    <property type="evidence" value="ECO:0007669"/>
    <property type="project" value="UniProtKB-EC"/>
</dbReference>
<reference evidence="11" key="1">
    <citation type="journal article" date="2020" name="mSystems">
        <title>Genome- and Community-Level Interaction Insights into Carbon Utilization and Element Cycling Functions of Hydrothermarchaeota in Hydrothermal Sediment.</title>
        <authorList>
            <person name="Zhou Z."/>
            <person name="Liu Y."/>
            <person name="Xu W."/>
            <person name="Pan J."/>
            <person name="Luo Z.H."/>
            <person name="Li M."/>
        </authorList>
    </citation>
    <scope>NUCLEOTIDE SEQUENCE [LARGE SCALE GENOMIC DNA]</scope>
    <source>
        <strain evidence="11">SpSt-613</strain>
        <strain evidence="10">SpSt-669</strain>
    </source>
</reference>
<dbReference type="Pfam" id="PF08669">
    <property type="entry name" value="GCV_T_C"/>
    <property type="match status" value="1"/>
</dbReference>
<dbReference type="NCBIfam" id="TIGR00528">
    <property type="entry name" value="gcvT"/>
    <property type="match status" value="1"/>
</dbReference>
<dbReference type="Pfam" id="PF01571">
    <property type="entry name" value="GCV_T"/>
    <property type="match status" value="1"/>
</dbReference>
<evidence type="ECO:0000256" key="4">
    <source>
        <dbReference type="ARBA" id="ARBA00022679"/>
    </source>
</evidence>